<name>A0A1H0ADI2_9BACI</name>
<dbReference type="Proteomes" id="UP000198778">
    <property type="component" value="Unassembled WGS sequence"/>
</dbReference>
<dbReference type="CDD" id="cd01948">
    <property type="entry name" value="EAL"/>
    <property type="match status" value="1"/>
</dbReference>
<dbReference type="Pfam" id="PF10388">
    <property type="entry name" value="YkuI_C"/>
    <property type="match status" value="1"/>
</dbReference>
<proteinExistence type="predicted"/>
<sequence>MDPFEVMDYLDNISAYLQPIIDAERYEVAGYEVLGRLHLNERVHSLGPFFENPQIPDEYKWEVDQILYENAVEKLIELPGRPKIFFNIQHGVLGPLDAVESLMEMFHRFEEKGLSKDRVIFEIKVPHYEGELDELSHVMLYMKASGFEVALDDVRVYDTHLDQFSKLEPSIIKVDVSDLNETRSYYTYSEILDTLAFFARKLGASLHFKGIEDPHQLHISWKYGGQFFQGFYLGNPENYPVEKTVKQEKVRKDIHSFIDMHHRSLNRQMEFLGDMDLKVQETWLKNTEISAFLKTLASRIKKEAFRMYICNQYGYQLSDNWIKKEDGNWLRDKGALGKNWSWRVYFLDHVGEMQFNKNGMLSDKYRDIDTNENIRTYSYPLSSDMYIFIDIDPLFLYEKNWFSS</sequence>
<dbReference type="EMBL" id="FNIL01000001">
    <property type="protein sequence ID" value="SDN31678.1"/>
    <property type="molecule type" value="Genomic_DNA"/>
</dbReference>
<feature type="domain" description="EAL" evidence="1">
    <location>
        <begin position="1"/>
        <end position="250"/>
    </location>
</feature>
<dbReference type="Pfam" id="PF00563">
    <property type="entry name" value="EAL"/>
    <property type="match status" value="1"/>
</dbReference>
<dbReference type="PANTHER" id="PTHR33121:SF82">
    <property type="entry name" value="SIGNAL TRANSDUCTION PROTEIN CONTAINING A EAL DOMAIN"/>
    <property type="match status" value="1"/>
</dbReference>
<dbReference type="OrthoDB" id="1673646at2"/>
<keyword evidence="3" id="KW-1185">Reference proteome</keyword>
<dbReference type="InterPro" id="IPR001633">
    <property type="entry name" value="EAL_dom"/>
</dbReference>
<evidence type="ECO:0000313" key="2">
    <source>
        <dbReference type="EMBL" id="SDN31678.1"/>
    </source>
</evidence>
<dbReference type="InterPro" id="IPR035919">
    <property type="entry name" value="EAL_sf"/>
</dbReference>
<reference evidence="3" key="1">
    <citation type="submission" date="2016-10" db="EMBL/GenBank/DDBJ databases">
        <authorList>
            <person name="Varghese N."/>
            <person name="Submissions S."/>
        </authorList>
    </citation>
    <scope>NUCLEOTIDE SEQUENCE [LARGE SCALE GENOMIC DNA]</scope>
    <source>
        <strain evidence="3">CGMCC 1.10369</strain>
    </source>
</reference>
<dbReference type="SUPFAM" id="SSF141868">
    <property type="entry name" value="EAL domain-like"/>
    <property type="match status" value="1"/>
</dbReference>
<dbReference type="GO" id="GO:0071111">
    <property type="term" value="F:cyclic-guanylate-specific phosphodiesterase activity"/>
    <property type="evidence" value="ECO:0007669"/>
    <property type="project" value="InterPro"/>
</dbReference>
<dbReference type="PANTHER" id="PTHR33121">
    <property type="entry name" value="CYCLIC DI-GMP PHOSPHODIESTERASE PDEF"/>
    <property type="match status" value="1"/>
</dbReference>
<dbReference type="Gene3D" id="3.30.450.20">
    <property type="entry name" value="PAS domain"/>
    <property type="match status" value="1"/>
</dbReference>
<dbReference type="PROSITE" id="PS50883">
    <property type="entry name" value="EAL"/>
    <property type="match status" value="1"/>
</dbReference>
<dbReference type="RefSeq" id="WP_090840149.1">
    <property type="nucleotide sequence ID" value="NZ_FNIL01000001.1"/>
</dbReference>
<gene>
    <name evidence="2" type="ORF">SAMN04488053_101447</name>
</gene>
<dbReference type="SMART" id="SM00052">
    <property type="entry name" value="EAL"/>
    <property type="match status" value="1"/>
</dbReference>
<evidence type="ECO:0000313" key="3">
    <source>
        <dbReference type="Proteomes" id="UP000198778"/>
    </source>
</evidence>
<evidence type="ECO:0000259" key="1">
    <source>
        <dbReference type="PROSITE" id="PS50883"/>
    </source>
</evidence>
<dbReference type="SUPFAM" id="SSF103190">
    <property type="entry name" value="Sensory domain-like"/>
    <property type="match status" value="1"/>
</dbReference>
<organism evidence="2 3">
    <name type="scientific">Alkalicoccus daliensis</name>
    <dbReference type="NCBI Taxonomy" id="745820"/>
    <lineage>
        <taxon>Bacteria</taxon>
        <taxon>Bacillati</taxon>
        <taxon>Bacillota</taxon>
        <taxon>Bacilli</taxon>
        <taxon>Bacillales</taxon>
        <taxon>Bacillaceae</taxon>
        <taxon>Alkalicoccus</taxon>
    </lineage>
</organism>
<dbReference type="Gene3D" id="3.20.20.450">
    <property type="entry name" value="EAL domain"/>
    <property type="match status" value="1"/>
</dbReference>
<dbReference type="InterPro" id="IPR029151">
    <property type="entry name" value="Sensor-like_sf"/>
</dbReference>
<protein>
    <submittedName>
        <fullName evidence="2">EAL domain, c-di-GMP-specific phosphodiesterase class I (Or its enzymatically inactive variant)</fullName>
    </submittedName>
</protein>
<dbReference type="InterPro" id="IPR018842">
    <property type="entry name" value="YkuI_C"/>
</dbReference>
<dbReference type="STRING" id="745820.SAMN04488053_101447"/>
<dbReference type="InterPro" id="IPR050706">
    <property type="entry name" value="Cyclic-di-GMP_PDE-like"/>
</dbReference>
<accession>A0A1H0ADI2</accession>
<dbReference type="AlphaFoldDB" id="A0A1H0ADI2"/>